<evidence type="ECO:0000313" key="3">
    <source>
        <dbReference type="EMBL" id="KZN65343.1"/>
    </source>
</evidence>
<dbReference type="Pfam" id="PF01476">
    <property type="entry name" value="LysM"/>
    <property type="match status" value="3"/>
</dbReference>
<evidence type="ECO:0000313" key="4">
    <source>
        <dbReference type="Proteomes" id="UP000076661"/>
    </source>
</evidence>
<dbReference type="SMART" id="SM00257">
    <property type="entry name" value="LysM"/>
    <property type="match status" value="3"/>
</dbReference>
<dbReference type="PANTHER" id="PTHR33734:SF22">
    <property type="entry name" value="MEMBRANE-BOUND LYTIC MUREIN TRANSGLYCOSYLASE D"/>
    <property type="match status" value="1"/>
</dbReference>
<dbReference type="SUPFAM" id="SSF53955">
    <property type="entry name" value="Lysozyme-like"/>
    <property type="match status" value="1"/>
</dbReference>
<dbReference type="PATRIC" id="fig|1365257.3.peg.2987"/>
<feature type="domain" description="LysM" evidence="2">
    <location>
        <begin position="503"/>
        <end position="547"/>
    </location>
</feature>
<dbReference type="Gene3D" id="1.10.530.10">
    <property type="match status" value="1"/>
</dbReference>
<reference evidence="3 4" key="1">
    <citation type="submission" date="2013-07" db="EMBL/GenBank/DDBJ databases">
        <title>Comparative Genomic and Metabolomic Analysis of Twelve Strains of Pseudoalteromonas luteoviolacea.</title>
        <authorList>
            <person name="Vynne N.G."/>
            <person name="Mansson M."/>
            <person name="Gram L."/>
        </authorList>
    </citation>
    <scope>NUCLEOTIDE SEQUENCE [LARGE SCALE GENOMIC DNA]</scope>
    <source>
        <strain evidence="3 4">S4060-1</strain>
    </source>
</reference>
<dbReference type="InterPro" id="IPR036779">
    <property type="entry name" value="LysM_dom_sf"/>
</dbReference>
<feature type="domain" description="LysM" evidence="2">
    <location>
        <begin position="369"/>
        <end position="412"/>
    </location>
</feature>
<dbReference type="GO" id="GO:0016020">
    <property type="term" value="C:membrane"/>
    <property type="evidence" value="ECO:0007669"/>
    <property type="project" value="InterPro"/>
</dbReference>
<dbReference type="GO" id="GO:0000270">
    <property type="term" value="P:peptidoglycan metabolic process"/>
    <property type="evidence" value="ECO:0007669"/>
    <property type="project" value="InterPro"/>
</dbReference>
<proteinExistence type="inferred from homology"/>
<dbReference type="CDD" id="cd16894">
    <property type="entry name" value="MltD-like"/>
    <property type="match status" value="1"/>
</dbReference>
<accession>A0A161Z980</accession>
<dbReference type="Gene3D" id="3.10.350.10">
    <property type="entry name" value="LysM domain"/>
    <property type="match status" value="3"/>
</dbReference>
<comment type="caution">
    <text evidence="3">The sequence shown here is derived from an EMBL/GenBank/DDBJ whole genome shotgun (WGS) entry which is preliminary data.</text>
</comment>
<dbReference type="PROSITE" id="PS51782">
    <property type="entry name" value="LYSM"/>
    <property type="match status" value="3"/>
</dbReference>
<dbReference type="SUPFAM" id="SSF54106">
    <property type="entry name" value="LysM domain"/>
    <property type="match status" value="3"/>
</dbReference>
<comment type="similarity">
    <text evidence="1">Belongs to the transglycosylase Slt family.</text>
</comment>
<dbReference type="PROSITE" id="PS00922">
    <property type="entry name" value="TRANSGLYCOSYLASE"/>
    <property type="match status" value="1"/>
</dbReference>
<dbReference type="InterPro" id="IPR008258">
    <property type="entry name" value="Transglycosylase_SLT_dom_1"/>
</dbReference>
<organism evidence="3 4">
    <name type="scientific">Pseudoalteromonas luteoviolacea S4060-1</name>
    <dbReference type="NCBI Taxonomy" id="1365257"/>
    <lineage>
        <taxon>Bacteria</taxon>
        <taxon>Pseudomonadati</taxon>
        <taxon>Pseudomonadota</taxon>
        <taxon>Gammaproteobacteria</taxon>
        <taxon>Alteromonadales</taxon>
        <taxon>Pseudoalteromonadaceae</taxon>
        <taxon>Pseudoalteromonas</taxon>
    </lineage>
</organism>
<dbReference type="InterPro" id="IPR018392">
    <property type="entry name" value="LysM"/>
</dbReference>
<dbReference type="InterPro" id="IPR023346">
    <property type="entry name" value="Lysozyme-like_dom_sf"/>
</dbReference>
<protein>
    <submittedName>
        <fullName evidence="3">Murein transglycosylase</fullName>
    </submittedName>
</protein>
<dbReference type="FunFam" id="1.10.530.10:FF:000004">
    <property type="entry name" value="Membrane-bound lytic murein transglycosylase D"/>
    <property type="match status" value="1"/>
</dbReference>
<evidence type="ECO:0000259" key="2">
    <source>
        <dbReference type="PROSITE" id="PS51782"/>
    </source>
</evidence>
<name>A0A161Z980_9GAMM</name>
<dbReference type="AlphaFoldDB" id="A0A161Z980"/>
<evidence type="ECO:0000256" key="1">
    <source>
        <dbReference type="ARBA" id="ARBA00007734"/>
    </source>
</evidence>
<dbReference type="InterPro" id="IPR000189">
    <property type="entry name" value="Transglyc_AS"/>
</dbReference>
<dbReference type="PANTHER" id="PTHR33734">
    <property type="entry name" value="LYSM DOMAIN-CONTAINING GPI-ANCHORED PROTEIN 2"/>
    <property type="match status" value="1"/>
</dbReference>
<sequence length="554" mass="63354">MTEHSHRCIVANNFKITPDKGNIAGFLPDKKRFMKKSLLIIAIISLLAGCQTTTEQTSTQQAELLDHASPAQISEALSHAIQEPIEADEPPPVFDDVWERIRYQLSIPVPQNRPVVTERNYYQRHQSYLDRISKRAEPYLYFIVEEVEKREMPIEIALLPIVESAFDPFGYSHRSASGIWQFMPQTGERFDLKQNWWYDGRRDIVQSTRAALDYLTYLHKTLDGDWLNAIAAYNSGEGRVMRAIRKNRKKHLPTDFWSLDLPRETTAYVPKLLALSDLLMRQDEFKVKWNKIINAQVVDTIEVGTQIDLALAAEMAGISLTELYRLNPGFNRWATDPKGPHSLLLPLDKVEQFKTTLANTPMQERLRWQYYTVNKGDSLSVIAKKFDTNTSAIRTLNKLNGNIIRVGQQLLVPLSEGELKSEHLPTAVRKVANTTERSKKVHTVKSGDTLWDISREYDVTIKQLAAWNKLKPSSVLKLGQKLTIYKTQQQSKTAGLQSKERTITYKVRKGDSLARIANKFNVSIKDIVKWNSLAGQKYLHPGQKLKLKVNVQTT</sequence>
<dbReference type="EMBL" id="AUXX01000022">
    <property type="protein sequence ID" value="KZN65343.1"/>
    <property type="molecule type" value="Genomic_DNA"/>
</dbReference>
<dbReference type="Proteomes" id="UP000076661">
    <property type="component" value="Unassembled WGS sequence"/>
</dbReference>
<dbReference type="CDD" id="cd00118">
    <property type="entry name" value="LysM"/>
    <property type="match status" value="3"/>
</dbReference>
<dbReference type="GO" id="GO:0008932">
    <property type="term" value="F:lytic endotransglycosylase activity"/>
    <property type="evidence" value="ECO:0007669"/>
    <property type="project" value="TreeGrafter"/>
</dbReference>
<gene>
    <name evidence="3" type="ORF">N478_21480</name>
</gene>
<dbReference type="Pfam" id="PF01464">
    <property type="entry name" value="SLT"/>
    <property type="match status" value="1"/>
</dbReference>
<feature type="domain" description="LysM" evidence="2">
    <location>
        <begin position="440"/>
        <end position="484"/>
    </location>
</feature>